<protein>
    <recommendedName>
        <fullName evidence="3">DDE-1 domain-containing protein</fullName>
    </recommendedName>
</protein>
<sequence>QTIVEKNCVQVYNADQTAVNYVYIPKQTVSERGIKTVWVKCGNKGKARATAMLLADWEGTKLPTFLVFKIAPSKIKEKRVENNTLRHGFSPTMWDREIRPLQERHDCQIYGNQCAWWDSDLSVDFFKISLCQPTESKNNLIHVGIAANLSPRPMFAATSLAWSCNMRRETGAPSFLREFNQRTIDASASLVSTVASPSLRRF</sequence>
<organism evidence="1 2">
    <name type="scientific">Phytophthora cactorum</name>
    <dbReference type="NCBI Taxonomy" id="29920"/>
    <lineage>
        <taxon>Eukaryota</taxon>
        <taxon>Sar</taxon>
        <taxon>Stramenopiles</taxon>
        <taxon>Oomycota</taxon>
        <taxon>Peronosporomycetes</taxon>
        <taxon>Peronosporales</taxon>
        <taxon>Peronosporaceae</taxon>
        <taxon>Phytophthora</taxon>
    </lineage>
</organism>
<accession>A0A8T1TNY6</accession>
<comment type="caution">
    <text evidence="1">The sequence shown here is derived from an EMBL/GenBank/DDBJ whole genome shotgun (WGS) entry which is preliminary data.</text>
</comment>
<feature type="non-terminal residue" evidence="1">
    <location>
        <position position="202"/>
    </location>
</feature>
<evidence type="ECO:0000313" key="2">
    <source>
        <dbReference type="Proteomes" id="UP000688947"/>
    </source>
</evidence>
<dbReference type="EMBL" id="JAENGZ010002678">
    <property type="protein sequence ID" value="KAG6943102.1"/>
    <property type="molecule type" value="Genomic_DNA"/>
</dbReference>
<proteinExistence type="predicted"/>
<reference evidence="1" key="1">
    <citation type="submission" date="2021-01" db="EMBL/GenBank/DDBJ databases">
        <title>Phytophthora aleatoria, a newly-described species from Pinus radiata is distinct from Phytophthora cactorum isolates based on comparative genomics.</title>
        <authorList>
            <person name="Mcdougal R."/>
            <person name="Panda P."/>
            <person name="Williams N."/>
            <person name="Studholme D.J."/>
        </authorList>
    </citation>
    <scope>NUCLEOTIDE SEQUENCE</scope>
    <source>
        <strain evidence="1">NZFS 3830</strain>
    </source>
</reference>
<dbReference type="OrthoDB" id="96086at2759"/>
<evidence type="ECO:0000313" key="1">
    <source>
        <dbReference type="EMBL" id="KAG6943102.1"/>
    </source>
</evidence>
<dbReference type="Proteomes" id="UP000688947">
    <property type="component" value="Unassembled WGS sequence"/>
</dbReference>
<evidence type="ECO:0008006" key="3">
    <source>
        <dbReference type="Google" id="ProtNLM"/>
    </source>
</evidence>
<gene>
    <name evidence="1" type="ORF">JG687_00018659</name>
</gene>
<dbReference type="AlphaFoldDB" id="A0A8T1TNY6"/>
<name>A0A8T1TNY6_9STRA</name>
<dbReference type="VEuPathDB" id="FungiDB:PC110_g23114"/>